<dbReference type="Pfam" id="PF13921">
    <property type="entry name" value="Myb_DNA-bind_6"/>
    <property type="match status" value="1"/>
</dbReference>
<sequence length="190" mass="21986">MGGLSRQDAWSEEDDLLLAEIVLRHVREGSTQLKAFEEASEKLSRTAAACGFRWNACLRSNYEAALELAKQQRQKKDENPIEANVPTDHREKEDEKWVDGIEKTIAFLQELSQELNEKNDNSVTVLVQEKNTLEKEVQSLEGELETMKRDYERLKEDYKKLIDVMDKARALTEHSLPYLQEKQARMEESG</sequence>
<reference evidence="3" key="1">
    <citation type="journal article" date="2019" name="Int. J. Syst. Evol. Microbiol.">
        <title>The Global Catalogue of Microorganisms (GCM) 10K type strain sequencing project: providing services to taxonomists for standard genome sequencing and annotation.</title>
        <authorList>
            <consortium name="The Broad Institute Genomics Platform"/>
            <consortium name="The Broad Institute Genome Sequencing Center for Infectious Disease"/>
            <person name="Wu L."/>
            <person name="Ma J."/>
        </authorList>
    </citation>
    <scope>NUCLEOTIDE SEQUENCE [LARGE SCALE GENOMIC DNA]</scope>
    <source>
        <strain evidence="3">CGMCC 1.15790</strain>
    </source>
</reference>
<dbReference type="NCBIfam" id="TIGR02894">
    <property type="entry name" value="DNA_bind_RsfA"/>
    <property type="match status" value="1"/>
</dbReference>
<dbReference type="Proteomes" id="UP001596143">
    <property type="component" value="Unassembled WGS sequence"/>
</dbReference>
<evidence type="ECO:0000313" key="2">
    <source>
        <dbReference type="EMBL" id="MFC5627421.1"/>
    </source>
</evidence>
<organism evidence="2 3">
    <name type="scientific">Aliibacillus thermotolerans</name>
    <dbReference type="NCBI Taxonomy" id="1834418"/>
    <lineage>
        <taxon>Bacteria</taxon>
        <taxon>Bacillati</taxon>
        <taxon>Bacillota</taxon>
        <taxon>Bacilli</taxon>
        <taxon>Bacillales</taxon>
        <taxon>Bacillaceae</taxon>
        <taxon>Aliibacillus</taxon>
    </lineage>
</organism>
<dbReference type="PANTHER" id="PTHR41302:SF2">
    <property type="entry name" value="PRESPORE SPECIFIC TRANSCRIPTIONAL ACTIVATOR RSFA"/>
    <property type="match status" value="1"/>
</dbReference>
<dbReference type="EMBL" id="JBHSPF010000004">
    <property type="protein sequence ID" value="MFC5627421.1"/>
    <property type="molecule type" value="Genomic_DNA"/>
</dbReference>
<feature type="region of interest" description="Disordered" evidence="1">
    <location>
        <begin position="72"/>
        <end position="96"/>
    </location>
</feature>
<comment type="caution">
    <text evidence="2">The sequence shown here is derived from an EMBL/GenBank/DDBJ whole genome shotgun (WGS) entry which is preliminary data.</text>
</comment>
<gene>
    <name evidence="2" type="ORF">ACFPTR_00735</name>
</gene>
<dbReference type="InterPro" id="IPR014243">
    <property type="entry name" value="RsfA-like"/>
</dbReference>
<keyword evidence="3" id="KW-1185">Reference proteome</keyword>
<name>A0ABW0U4Y9_9BACI</name>
<dbReference type="RefSeq" id="WP_270898401.1">
    <property type="nucleotide sequence ID" value="NZ_JBHSPF010000004.1"/>
</dbReference>
<evidence type="ECO:0000313" key="3">
    <source>
        <dbReference type="Proteomes" id="UP001596143"/>
    </source>
</evidence>
<dbReference type="PANTHER" id="PTHR41302">
    <property type="entry name" value="PRESPORE-SPECIFIC TRANSCRIPTIONAL REGULATOR RSFA-RELATED"/>
    <property type="match status" value="1"/>
</dbReference>
<dbReference type="Gene3D" id="1.10.10.60">
    <property type="entry name" value="Homeodomain-like"/>
    <property type="match status" value="1"/>
</dbReference>
<accession>A0ABW0U4Y9</accession>
<protein>
    <submittedName>
        <fullName evidence="2">RsfA family transcriptional regulator</fullName>
    </submittedName>
</protein>
<proteinExistence type="predicted"/>
<feature type="compositionally biased region" description="Basic and acidic residues" evidence="1">
    <location>
        <begin position="87"/>
        <end position="96"/>
    </location>
</feature>
<evidence type="ECO:0000256" key="1">
    <source>
        <dbReference type="SAM" id="MobiDB-lite"/>
    </source>
</evidence>